<accession>A0A0F9YYL7</accession>
<evidence type="ECO:0000313" key="2">
    <source>
        <dbReference type="Proteomes" id="UP000034803"/>
    </source>
</evidence>
<comment type="caution">
    <text evidence="1">The sequence shown here is derived from an EMBL/GenBank/DDBJ whole genome shotgun (WGS) entry which is preliminary data.</text>
</comment>
<evidence type="ECO:0000313" key="1">
    <source>
        <dbReference type="EMBL" id="KKP31531.1"/>
    </source>
</evidence>
<proteinExistence type="predicted"/>
<dbReference type="EMBL" id="LBOI01000008">
    <property type="protein sequence ID" value="KKP31531.1"/>
    <property type="molecule type" value="Genomic_DNA"/>
</dbReference>
<reference evidence="1 2" key="1">
    <citation type="journal article" date="2015" name="Nature">
        <title>rRNA introns, odd ribosomes, and small enigmatic genomes across a large radiation of phyla.</title>
        <authorList>
            <person name="Brown C.T."/>
            <person name="Hug L.A."/>
            <person name="Thomas B.C."/>
            <person name="Sharon I."/>
            <person name="Castelle C.J."/>
            <person name="Singh A."/>
            <person name="Wilkins M.J."/>
            <person name="Williams K.H."/>
            <person name="Banfield J.F."/>
        </authorList>
    </citation>
    <scope>NUCLEOTIDE SEQUENCE [LARGE SCALE GENOMIC DNA]</scope>
</reference>
<dbReference type="AlphaFoldDB" id="A0A0F9YYL7"/>
<name>A0A0F9YYL7_9BACT</name>
<dbReference type="Proteomes" id="UP000034803">
    <property type="component" value="Unassembled WGS sequence"/>
</dbReference>
<gene>
    <name evidence="1" type="ORF">UR21_C0008G0008</name>
</gene>
<organism evidence="1 2">
    <name type="scientific">Candidatus Woesebacteria bacterium GW2011_GWC2_31_9</name>
    <dbReference type="NCBI Taxonomy" id="1618586"/>
    <lineage>
        <taxon>Bacteria</taxon>
        <taxon>Candidatus Woeseibacteriota</taxon>
    </lineage>
</organism>
<protein>
    <submittedName>
        <fullName evidence="1">Uncharacterized protein</fullName>
    </submittedName>
</protein>
<sequence>MKEKLDYTRISTKVDVSIGPDGKVLRHSVISPDWRQVKPNKLTDAINRFEKKVNEPCLSELLKKNGKVIFWINSGQNEILAATTEGC</sequence>